<accession>A0A0S3PQB0</accession>
<proteinExistence type="predicted"/>
<organism evidence="1 2">
    <name type="scientific">Variibacter gotjawalensis</name>
    <dbReference type="NCBI Taxonomy" id="1333996"/>
    <lineage>
        <taxon>Bacteria</taxon>
        <taxon>Pseudomonadati</taxon>
        <taxon>Pseudomonadota</taxon>
        <taxon>Alphaproteobacteria</taxon>
        <taxon>Hyphomicrobiales</taxon>
        <taxon>Nitrobacteraceae</taxon>
        <taxon>Variibacter</taxon>
    </lineage>
</organism>
<keyword evidence="2" id="KW-1185">Reference proteome</keyword>
<evidence type="ECO:0000313" key="2">
    <source>
        <dbReference type="Proteomes" id="UP000236884"/>
    </source>
</evidence>
<reference evidence="1 2" key="1">
    <citation type="submission" date="2015-08" db="EMBL/GenBank/DDBJ databases">
        <title>Investigation of the bacterial diversity of lava forest soil.</title>
        <authorList>
            <person name="Lee J.S."/>
        </authorList>
    </citation>
    <scope>NUCLEOTIDE SEQUENCE [LARGE SCALE GENOMIC DNA]</scope>
    <source>
        <strain evidence="1 2">GJW-30</strain>
    </source>
</reference>
<dbReference type="SUPFAM" id="SSF142906">
    <property type="entry name" value="YjbR-like"/>
    <property type="match status" value="1"/>
</dbReference>
<dbReference type="PANTHER" id="PTHR35145">
    <property type="entry name" value="CYTOPLASMIC PROTEIN-RELATED"/>
    <property type="match status" value="1"/>
</dbReference>
<dbReference type="InterPro" id="IPR007351">
    <property type="entry name" value="YjbR"/>
</dbReference>
<dbReference type="Pfam" id="PF04237">
    <property type="entry name" value="YjbR"/>
    <property type="match status" value="1"/>
</dbReference>
<dbReference type="AlphaFoldDB" id="A0A0S3PQB0"/>
<sequence length="147" mass="16600">MRVRSASNPPVSCLRLCRDGGADYSRSVNLKQYNAFCKKLPRATHSVQWSDAHVWKVGGKVFALAREDDEPFRVSFKVSDLAFEILSEQEGCKPAPYLASRGLKWIQRHGDESVDDAALKDYLREAHRLIAAKLTKRVQRELGLLAD</sequence>
<gene>
    <name evidence="1" type="ORF">GJW-30_1_00682</name>
</gene>
<dbReference type="InterPro" id="IPR038056">
    <property type="entry name" value="YjbR-like_sf"/>
</dbReference>
<evidence type="ECO:0000313" key="1">
    <source>
        <dbReference type="EMBL" id="BAT58161.1"/>
    </source>
</evidence>
<dbReference type="KEGG" id="vgo:GJW-30_1_00682"/>
<dbReference type="InterPro" id="IPR058532">
    <property type="entry name" value="YjbR/MT2646/Rv2570-like"/>
</dbReference>
<dbReference type="Proteomes" id="UP000236884">
    <property type="component" value="Chromosome"/>
</dbReference>
<dbReference type="PANTHER" id="PTHR35145:SF1">
    <property type="entry name" value="CYTOPLASMIC PROTEIN"/>
    <property type="match status" value="1"/>
</dbReference>
<protein>
    <recommendedName>
        <fullName evidence="3">MmcQ/YjbR family DNA-binding protein</fullName>
    </recommendedName>
</protein>
<dbReference type="Gene3D" id="3.90.1150.30">
    <property type="match status" value="1"/>
</dbReference>
<dbReference type="EMBL" id="AP014946">
    <property type="protein sequence ID" value="BAT58161.1"/>
    <property type="molecule type" value="Genomic_DNA"/>
</dbReference>
<evidence type="ECO:0008006" key="3">
    <source>
        <dbReference type="Google" id="ProtNLM"/>
    </source>
</evidence>
<name>A0A0S3PQB0_9BRAD</name>